<dbReference type="InterPro" id="IPR021660">
    <property type="entry name" value="DUF3253"/>
</dbReference>
<dbReference type="InterPro" id="IPR036390">
    <property type="entry name" value="WH_DNA-bd_sf"/>
</dbReference>
<sequence>MASPPPPKPCAVCGRAITWRRKWARDWEQVRYCSDACRGKRAGARDSPWEARILELLSQRAGGATVCPSEVARASGEEDWRACMEPVREAARRLVARGVLDIVQGGRVVDPSTARGPIRLRRRA</sequence>
<evidence type="ECO:0000313" key="1">
    <source>
        <dbReference type="EMBL" id="NOK37281.1"/>
    </source>
</evidence>
<dbReference type="Pfam" id="PF11625">
    <property type="entry name" value="DUF3253"/>
    <property type="match status" value="1"/>
</dbReference>
<reference evidence="1 2" key="1">
    <citation type="submission" date="2020-05" db="EMBL/GenBank/DDBJ databases">
        <authorList>
            <person name="Whitworth D."/>
        </authorList>
    </citation>
    <scope>NUCLEOTIDE SEQUENCE [LARGE SCALE GENOMIC DNA]</scope>
    <source>
        <strain evidence="1 2">AB043B</strain>
    </source>
</reference>
<dbReference type="InterPro" id="IPR017136">
    <property type="entry name" value="UCP037205"/>
</dbReference>
<dbReference type="Gene3D" id="1.10.10.10">
    <property type="entry name" value="Winged helix-like DNA-binding domain superfamily/Winged helix DNA-binding domain"/>
    <property type="match status" value="1"/>
</dbReference>
<name>A0A3A8ITA7_9BACT</name>
<proteinExistence type="predicted"/>
<dbReference type="PANTHER" id="PTHR37463:SF1">
    <property type="entry name" value="DUF2256 DOMAIN-CONTAINING PROTEIN"/>
    <property type="match status" value="1"/>
</dbReference>
<organism evidence="1 2">
    <name type="scientific">Corallococcus exercitus</name>
    <dbReference type="NCBI Taxonomy" id="2316736"/>
    <lineage>
        <taxon>Bacteria</taxon>
        <taxon>Pseudomonadati</taxon>
        <taxon>Myxococcota</taxon>
        <taxon>Myxococcia</taxon>
        <taxon>Myxococcales</taxon>
        <taxon>Cystobacterineae</taxon>
        <taxon>Myxococcaceae</taxon>
        <taxon>Corallococcus</taxon>
    </lineage>
</organism>
<accession>A0A3A8ITA7</accession>
<evidence type="ECO:0000313" key="2">
    <source>
        <dbReference type="Proteomes" id="UP000563426"/>
    </source>
</evidence>
<dbReference type="SUPFAM" id="SSF46785">
    <property type="entry name" value="Winged helix' DNA-binding domain"/>
    <property type="match status" value="1"/>
</dbReference>
<dbReference type="PANTHER" id="PTHR37463">
    <property type="entry name" value="GSL3115 PROTEIN"/>
    <property type="match status" value="1"/>
</dbReference>
<protein>
    <submittedName>
        <fullName evidence="1">DUF2256 and DUF3253 domain-containing protein</fullName>
    </submittedName>
</protein>
<dbReference type="EMBL" id="JABFJV010000215">
    <property type="protein sequence ID" value="NOK37281.1"/>
    <property type="molecule type" value="Genomic_DNA"/>
</dbReference>
<dbReference type="OrthoDB" id="27194at2"/>
<dbReference type="RefSeq" id="WP_120524644.1">
    <property type="nucleotide sequence ID" value="NZ_JABFJV010000215.1"/>
</dbReference>
<dbReference type="AlphaFoldDB" id="A0A3A8ITA7"/>
<dbReference type="Proteomes" id="UP000563426">
    <property type="component" value="Unassembled WGS sequence"/>
</dbReference>
<gene>
    <name evidence="1" type="ORF">HMI49_29215</name>
</gene>
<dbReference type="Pfam" id="PF10013">
    <property type="entry name" value="DUF2256"/>
    <property type="match status" value="1"/>
</dbReference>
<dbReference type="InterPro" id="IPR036388">
    <property type="entry name" value="WH-like_DNA-bd_sf"/>
</dbReference>
<keyword evidence="2" id="KW-1185">Reference proteome</keyword>
<comment type="caution">
    <text evidence="1">The sequence shown here is derived from an EMBL/GenBank/DDBJ whole genome shotgun (WGS) entry which is preliminary data.</text>
</comment>